<evidence type="ECO:0000256" key="1">
    <source>
        <dbReference type="ARBA" id="ARBA00022723"/>
    </source>
</evidence>
<keyword evidence="1 4" id="KW-0479">Metal-binding</keyword>
<dbReference type="GeneID" id="134285687"/>
<evidence type="ECO:0000256" key="3">
    <source>
        <dbReference type="ARBA" id="ARBA00022833"/>
    </source>
</evidence>
<feature type="compositionally biased region" description="Low complexity" evidence="5">
    <location>
        <begin position="1"/>
        <end position="14"/>
    </location>
</feature>
<feature type="binding site" evidence="4">
    <location>
        <position position="116"/>
    </location>
    <ligand>
        <name>Zn(2+)</name>
        <dbReference type="ChEBI" id="CHEBI:29105"/>
    </ligand>
</feature>
<feature type="compositionally biased region" description="Acidic residues" evidence="5">
    <location>
        <begin position="593"/>
        <end position="602"/>
    </location>
</feature>
<sequence>MASASAGSGENSSSSGGGGGWYPQVVQPKRNGYEEKKTTSTEPDFEQEISMTSVVGSGATGDHRFCRLCLSKQQQLKPLFPPSGTPDETLLGRILSCLTIALTFEDDYDTFICRICIQEVTKFFVYKEQCLANDAILRGRLKPSKINFNTSGDQASAKAQDKYNDDEEEEEPDYEPIDSDEFDIPDEEDNSEQSQEFNESPSAVPRTGLAMEPWKLKPLPKQRARRENVQDYYYGGYRYTCATSRANGKVHWRCMYKSKLKCRAAILVSPNGTINTGFHRHNHQPDKKKAVPNDVDGTIIDVHTGRKVTYKMIKSHRSPIHPTQMICNGYKYRYARSTQKQTTYWRCMKHNGKENCKAILSFRMDFSACSSNGHPHNHPAQYDMSKPLPDVLDDEPTKFTEEVVIPRNGNNISDVRSSATPKVLKGHKKNVMVHKGYEYGFPRIDRQYSRWACFKKSLFNCPANLITNAGGRVIKESEWAHNHGANDDYAKETVIEGYMTDAKTSEQVYYKLIPGKRGQRFVLYKGYRYSSDRFMSDGRMAWKCTKCKVFIVIEGRFESFEDRGSEHEHPMMEEDDEGLDMGSCLQELPGMEGEQDPVEDTSQDATGGEGELEFGVKNEMGEEFGEEGDEDEEDMDDDQDAFASDEDQLIIP</sequence>
<feature type="domain" description="ZAD" evidence="6">
    <location>
        <begin position="64"/>
        <end position="140"/>
    </location>
</feature>
<keyword evidence="2 4" id="KW-0863">Zinc-finger</keyword>
<dbReference type="SUPFAM" id="SSF57716">
    <property type="entry name" value="Glucocorticoid receptor-like (DNA-binding domain)"/>
    <property type="match status" value="1"/>
</dbReference>
<feature type="binding site" evidence="4">
    <location>
        <position position="66"/>
    </location>
    <ligand>
        <name>Zn(2+)</name>
        <dbReference type="ChEBI" id="CHEBI:29105"/>
    </ligand>
</feature>
<organism evidence="7 8">
    <name type="scientific">Aedes albopictus</name>
    <name type="common">Asian tiger mosquito</name>
    <name type="synonym">Stegomyia albopicta</name>
    <dbReference type="NCBI Taxonomy" id="7160"/>
    <lineage>
        <taxon>Eukaryota</taxon>
        <taxon>Metazoa</taxon>
        <taxon>Ecdysozoa</taxon>
        <taxon>Arthropoda</taxon>
        <taxon>Hexapoda</taxon>
        <taxon>Insecta</taxon>
        <taxon>Pterygota</taxon>
        <taxon>Neoptera</taxon>
        <taxon>Endopterygota</taxon>
        <taxon>Diptera</taxon>
        <taxon>Nematocera</taxon>
        <taxon>Culicoidea</taxon>
        <taxon>Culicidae</taxon>
        <taxon>Culicinae</taxon>
        <taxon>Aedini</taxon>
        <taxon>Aedes</taxon>
        <taxon>Stegomyia</taxon>
    </lineage>
</organism>
<dbReference type="SMART" id="SM00868">
    <property type="entry name" value="zf-AD"/>
    <property type="match status" value="1"/>
</dbReference>
<accession>A0ABM1XTB8</accession>
<evidence type="ECO:0000256" key="5">
    <source>
        <dbReference type="SAM" id="MobiDB-lite"/>
    </source>
</evidence>
<protein>
    <recommendedName>
        <fullName evidence="6">ZAD domain-containing protein</fullName>
    </recommendedName>
</protein>
<dbReference type="InterPro" id="IPR007588">
    <property type="entry name" value="Znf_FLYWCH"/>
</dbReference>
<name>A0ABM1XTB8_AEDAL</name>
<feature type="binding site" evidence="4">
    <location>
        <position position="69"/>
    </location>
    <ligand>
        <name>Zn(2+)</name>
        <dbReference type="ChEBI" id="CHEBI:29105"/>
    </ligand>
</feature>
<evidence type="ECO:0000259" key="6">
    <source>
        <dbReference type="PROSITE" id="PS51915"/>
    </source>
</evidence>
<feature type="compositionally biased region" description="Acidic residues" evidence="5">
    <location>
        <begin position="621"/>
        <end position="652"/>
    </location>
</feature>
<dbReference type="PANTHER" id="PTHR39942">
    <property type="entry name" value="BCDNA.LD26519-RELATED"/>
    <property type="match status" value="1"/>
</dbReference>
<feature type="region of interest" description="Disordered" evidence="5">
    <location>
        <begin position="1"/>
        <end position="46"/>
    </location>
</feature>
<keyword evidence="8" id="KW-1185">Reference proteome</keyword>
<dbReference type="Proteomes" id="UP000069940">
    <property type="component" value="Unassembled WGS sequence"/>
</dbReference>
<evidence type="ECO:0000313" key="8">
    <source>
        <dbReference type="Proteomes" id="UP000069940"/>
    </source>
</evidence>
<evidence type="ECO:0000313" key="7">
    <source>
        <dbReference type="EnsemblMetazoa" id="AALFPA23_002671.P2616"/>
    </source>
</evidence>
<dbReference type="PROSITE" id="PS51915">
    <property type="entry name" value="ZAD"/>
    <property type="match status" value="1"/>
</dbReference>
<feature type="region of interest" description="Disordered" evidence="5">
    <location>
        <begin position="561"/>
        <end position="652"/>
    </location>
</feature>
<feature type="binding site" evidence="4">
    <location>
        <position position="113"/>
    </location>
    <ligand>
        <name>Zn(2+)</name>
        <dbReference type="ChEBI" id="CHEBI:29105"/>
    </ligand>
</feature>
<dbReference type="InterPro" id="IPR012934">
    <property type="entry name" value="Znf_AD"/>
</dbReference>
<feature type="compositionally biased region" description="Polar residues" evidence="5">
    <location>
        <begin position="192"/>
        <end position="201"/>
    </location>
</feature>
<feature type="region of interest" description="Disordered" evidence="5">
    <location>
        <begin position="148"/>
        <end position="222"/>
    </location>
</feature>
<feature type="compositionally biased region" description="Acidic residues" evidence="5">
    <location>
        <begin position="164"/>
        <end position="191"/>
    </location>
</feature>
<feature type="compositionally biased region" description="Basic and acidic residues" evidence="5">
    <location>
        <begin position="561"/>
        <end position="572"/>
    </location>
</feature>
<proteinExistence type="predicted"/>
<keyword evidence="3 4" id="KW-0862">Zinc</keyword>
<evidence type="ECO:0000256" key="2">
    <source>
        <dbReference type="ARBA" id="ARBA00022771"/>
    </source>
</evidence>
<dbReference type="PANTHER" id="PTHR39942:SF1">
    <property type="entry name" value="BCDNA.LD26519-RELATED"/>
    <property type="match status" value="1"/>
</dbReference>
<evidence type="ECO:0000256" key="4">
    <source>
        <dbReference type="PROSITE-ProRule" id="PRU01263"/>
    </source>
</evidence>
<dbReference type="Pfam" id="PF07776">
    <property type="entry name" value="zf-AD"/>
    <property type="match status" value="1"/>
</dbReference>
<dbReference type="Gene3D" id="2.20.25.240">
    <property type="match status" value="4"/>
</dbReference>
<dbReference type="Gene3D" id="3.40.1800.20">
    <property type="match status" value="1"/>
</dbReference>
<dbReference type="EnsemblMetazoa" id="AALFPA23_002671.R2616">
    <property type="protein sequence ID" value="AALFPA23_002671.P2616"/>
    <property type="gene ID" value="AALFPA23_002671"/>
</dbReference>
<dbReference type="Pfam" id="PF04500">
    <property type="entry name" value="FLYWCH"/>
    <property type="match status" value="2"/>
</dbReference>
<reference evidence="7" key="2">
    <citation type="submission" date="2025-05" db="UniProtKB">
        <authorList>
            <consortium name="EnsemblMetazoa"/>
        </authorList>
    </citation>
    <scope>IDENTIFICATION</scope>
    <source>
        <strain evidence="7">Foshan</strain>
    </source>
</reference>
<reference evidence="8" key="1">
    <citation type="journal article" date="2015" name="Proc. Natl. Acad. Sci. U.S.A.">
        <title>Genome sequence of the Asian Tiger mosquito, Aedes albopictus, reveals insights into its biology, genetics, and evolution.</title>
        <authorList>
            <person name="Chen X.G."/>
            <person name="Jiang X."/>
            <person name="Gu J."/>
            <person name="Xu M."/>
            <person name="Wu Y."/>
            <person name="Deng Y."/>
            <person name="Zhang C."/>
            <person name="Bonizzoni M."/>
            <person name="Dermauw W."/>
            <person name="Vontas J."/>
            <person name="Armbruster P."/>
            <person name="Huang X."/>
            <person name="Yang Y."/>
            <person name="Zhang H."/>
            <person name="He W."/>
            <person name="Peng H."/>
            <person name="Liu Y."/>
            <person name="Wu K."/>
            <person name="Chen J."/>
            <person name="Lirakis M."/>
            <person name="Topalis P."/>
            <person name="Van Leeuwen T."/>
            <person name="Hall A.B."/>
            <person name="Jiang X."/>
            <person name="Thorpe C."/>
            <person name="Mueller R.L."/>
            <person name="Sun C."/>
            <person name="Waterhouse R.M."/>
            <person name="Yan G."/>
            <person name="Tu Z.J."/>
            <person name="Fang X."/>
            <person name="James A.A."/>
        </authorList>
    </citation>
    <scope>NUCLEOTIDE SEQUENCE [LARGE SCALE GENOMIC DNA]</scope>
    <source>
        <strain evidence="8">Foshan</strain>
    </source>
</reference>
<dbReference type="RefSeq" id="XP_062702944.1">
    <property type="nucleotide sequence ID" value="XM_062846960.1"/>
</dbReference>